<evidence type="ECO:0000256" key="1">
    <source>
        <dbReference type="SAM" id="MobiDB-lite"/>
    </source>
</evidence>
<organism evidence="2 3">
    <name type="scientific">Anisodus acutangulus</name>
    <dbReference type="NCBI Taxonomy" id="402998"/>
    <lineage>
        <taxon>Eukaryota</taxon>
        <taxon>Viridiplantae</taxon>
        <taxon>Streptophyta</taxon>
        <taxon>Embryophyta</taxon>
        <taxon>Tracheophyta</taxon>
        <taxon>Spermatophyta</taxon>
        <taxon>Magnoliopsida</taxon>
        <taxon>eudicotyledons</taxon>
        <taxon>Gunneridae</taxon>
        <taxon>Pentapetalae</taxon>
        <taxon>asterids</taxon>
        <taxon>lamiids</taxon>
        <taxon>Solanales</taxon>
        <taxon>Solanaceae</taxon>
        <taxon>Solanoideae</taxon>
        <taxon>Hyoscyameae</taxon>
        <taxon>Anisodus</taxon>
    </lineage>
</organism>
<feature type="region of interest" description="Disordered" evidence="1">
    <location>
        <begin position="23"/>
        <end position="84"/>
    </location>
</feature>
<dbReference type="PANTHER" id="PTHR34572">
    <property type="entry name" value="GOLGIN FAMILY A PROTEIN"/>
    <property type="match status" value="1"/>
</dbReference>
<dbReference type="EMBL" id="JAJAGQ010000004">
    <property type="protein sequence ID" value="KAJ8566077.1"/>
    <property type="molecule type" value="Genomic_DNA"/>
</dbReference>
<protein>
    <submittedName>
        <fullName evidence="2">Uncharacterized protein</fullName>
    </submittedName>
</protein>
<feature type="compositionally biased region" description="Polar residues" evidence="1">
    <location>
        <begin position="63"/>
        <end position="84"/>
    </location>
</feature>
<evidence type="ECO:0000313" key="3">
    <source>
        <dbReference type="Proteomes" id="UP001152561"/>
    </source>
</evidence>
<reference evidence="3" key="1">
    <citation type="journal article" date="2023" name="Proc. Natl. Acad. Sci. U.S.A.">
        <title>Genomic and structural basis for evolution of tropane alkaloid biosynthesis.</title>
        <authorList>
            <person name="Wanga Y.-J."/>
            <person name="Taina T."/>
            <person name="Yua J.-Y."/>
            <person name="Lia J."/>
            <person name="Xua B."/>
            <person name="Chenc J."/>
            <person name="D'Auriad J.C."/>
            <person name="Huanga J.-P."/>
            <person name="Huanga S.-X."/>
        </authorList>
    </citation>
    <scope>NUCLEOTIDE SEQUENCE [LARGE SCALE GENOMIC DNA]</scope>
    <source>
        <strain evidence="3">cv. KIB-2019</strain>
    </source>
</reference>
<dbReference type="Proteomes" id="UP001152561">
    <property type="component" value="Unassembled WGS sequence"/>
</dbReference>
<dbReference type="OrthoDB" id="2020529at2759"/>
<name>A0A9Q1RPE2_9SOLA</name>
<gene>
    <name evidence="2" type="ORF">K7X08_030554</name>
</gene>
<dbReference type="AlphaFoldDB" id="A0A9Q1RPE2"/>
<proteinExistence type="predicted"/>
<comment type="caution">
    <text evidence="2">The sequence shown here is derived from an EMBL/GenBank/DDBJ whole genome shotgun (WGS) entry which is preliminary data.</text>
</comment>
<dbReference type="PANTHER" id="PTHR34572:SF1">
    <property type="entry name" value="GOLGIN FAMILY A PROTEIN"/>
    <property type="match status" value="1"/>
</dbReference>
<keyword evidence="3" id="KW-1185">Reference proteome</keyword>
<sequence length="84" mass="9443">MALDTISRMLMLIALLEKQVYEESEQTDNEAKLNEADRNSGGPTSETDGFDEKPDINDVLMEESQTPQSNPPERQDLNESTLDL</sequence>
<accession>A0A9Q1RPE2</accession>
<feature type="compositionally biased region" description="Basic and acidic residues" evidence="1">
    <location>
        <begin position="29"/>
        <end position="38"/>
    </location>
</feature>
<evidence type="ECO:0000313" key="2">
    <source>
        <dbReference type="EMBL" id="KAJ8566077.1"/>
    </source>
</evidence>